<keyword evidence="2" id="KW-1185">Reference proteome</keyword>
<evidence type="ECO:0000313" key="1">
    <source>
        <dbReference type="EMBL" id="KAJ6401544.1"/>
    </source>
</evidence>
<sequence>MRLWIWRFTRSLLGCSSDRGSFGLACYHWFNIQNTHHRSFCFLITWTAVLESPAMDSHWLPLVAPPSRSKWFWPRRFLPPSIHMDAGGRNLEPEGIIGIAREVESSI</sequence>
<proteinExistence type="predicted"/>
<organism evidence="1 2">
    <name type="scientific">Salix udensis</name>
    <dbReference type="NCBI Taxonomy" id="889485"/>
    <lineage>
        <taxon>Eukaryota</taxon>
        <taxon>Viridiplantae</taxon>
        <taxon>Streptophyta</taxon>
        <taxon>Embryophyta</taxon>
        <taxon>Tracheophyta</taxon>
        <taxon>Spermatophyta</taxon>
        <taxon>Magnoliopsida</taxon>
        <taxon>eudicotyledons</taxon>
        <taxon>Gunneridae</taxon>
        <taxon>Pentapetalae</taxon>
        <taxon>rosids</taxon>
        <taxon>fabids</taxon>
        <taxon>Malpighiales</taxon>
        <taxon>Salicaceae</taxon>
        <taxon>Saliceae</taxon>
        <taxon>Salix</taxon>
    </lineage>
</organism>
<dbReference type="Proteomes" id="UP001162972">
    <property type="component" value="Chromosome 14"/>
</dbReference>
<accession>A0AAD6NQD5</accession>
<name>A0AAD6NQD5_9ROSI</name>
<dbReference type="EMBL" id="JAPFFJ010000019">
    <property type="protein sequence ID" value="KAJ6401544.1"/>
    <property type="molecule type" value="Genomic_DNA"/>
</dbReference>
<comment type="caution">
    <text evidence="1">The sequence shown here is derived from an EMBL/GenBank/DDBJ whole genome shotgun (WGS) entry which is preliminary data.</text>
</comment>
<dbReference type="AlphaFoldDB" id="A0AAD6NQD5"/>
<protein>
    <submittedName>
        <fullName evidence="1">Uncharacterized protein</fullName>
    </submittedName>
</protein>
<gene>
    <name evidence="1" type="ORF">OIU84_016865</name>
</gene>
<evidence type="ECO:0000313" key="2">
    <source>
        <dbReference type="Proteomes" id="UP001162972"/>
    </source>
</evidence>
<reference evidence="1 2" key="1">
    <citation type="journal article" date="2023" name="Int. J. Mol. Sci.">
        <title>De Novo Assembly and Annotation of 11 Diverse Shrub Willow (Salix) Genomes Reveals Novel Gene Organization in Sex-Linked Regions.</title>
        <authorList>
            <person name="Hyden B."/>
            <person name="Feng K."/>
            <person name="Yates T.B."/>
            <person name="Jawdy S."/>
            <person name="Cereghino C."/>
            <person name="Smart L.B."/>
            <person name="Muchero W."/>
        </authorList>
    </citation>
    <scope>NUCLEOTIDE SEQUENCE [LARGE SCALE GENOMIC DNA]</scope>
    <source>
        <tissue evidence="1">Shoot tip</tissue>
    </source>
</reference>